<evidence type="ECO:0000256" key="1">
    <source>
        <dbReference type="SAM" id="MobiDB-lite"/>
    </source>
</evidence>
<dbReference type="PATRIC" id="fig|1294273.3.peg.1911"/>
<protein>
    <submittedName>
        <fullName evidence="4">Extensin-like protein</fullName>
    </submittedName>
</protein>
<dbReference type="STRING" id="1294273.roselon_01939"/>
<dbReference type="Proteomes" id="UP000019593">
    <property type="component" value="Chromosome"/>
</dbReference>
<dbReference type="eggNOG" id="COG3921">
    <property type="taxonomic scope" value="Bacteria"/>
</dbReference>
<organism evidence="4 5">
    <name type="scientific">Roseicyclus elongatus DSM 19469</name>
    <dbReference type="NCBI Taxonomy" id="1294273"/>
    <lineage>
        <taxon>Bacteria</taxon>
        <taxon>Pseudomonadati</taxon>
        <taxon>Pseudomonadota</taxon>
        <taxon>Alphaproteobacteria</taxon>
        <taxon>Rhodobacterales</taxon>
        <taxon>Roseobacteraceae</taxon>
        <taxon>Roseicyclus</taxon>
    </lineage>
</organism>
<sequence>MRRAAAILAAGLIVAAAGAAADAPDRSPRPVMRAIPETPAPVDVTRVTLRATAQAPRRSLRPQARPGAAAVPDPPPVATMPAVAAVLAATPDRPREGAGRNATALAVVQSLRPSLRPQGLEGRVRASATRQTPARVAQPGQRGQLCGVRGLEGDRLEAITGRISGCGIAEPVRLRAIDGIPLTQPATINCTTARAFQEWVRGSVVPTVGRSGGGVSNIRVVASYACRTRNSQAGARLSEHARGNAVDIAGIGLANGTELTVLGGWRDRRAGPLLQEMHRAACGTFGTVLGPNSDRFHQDHFHFDVASYRGGPYCR</sequence>
<dbReference type="KEGG" id="red:roselon_01939"/>
<keyword evidence="5" id="KW-1185">Reference proteome</keyword>
<evidence type="ECO:0000259" key="3">
    <source>
        <dbReference type="Pfam" id="PF06904"/>
    </source>
</evidence>
<feature type="region of interest" description="Disordered" evidence="1">
    <location>
        <begin position="19"/>
        <end position="39"/>
    </location>
</feature>
<dbReference type="Pfam" id="PF06904">
    <property type="entry name" value="Extensin-like_C"/>
    <property type="match status" value="1"/>
</dbReference>
<gene>
    <name evidence="4" type="ORF">roselon_01939</name>
</gene>
<reference evidence="4 5" key="1">
    <citation type="submission" date="2013-03" db="EMBL/GenBank/DDBJ databases">
        <authorList>
            <person name="Fiebig A."/>
            <person name="Goeker M."/>
            <person name="Klenk H.-P.P."/>
        </authorList>
    </citation>
    <scope>NUCLEOTIDE SEQUENCE [LARGE SCALE GENOMIC DNA]</scope>
    <source>
        <strain evidence="5">DSM 19469</strain>
    </source>
</reference>
<evidence type="ECO:0000313" key="5">
    <source>
        <dbReference type="Proteomes" id="UP000019593"/>
    </source>
</evidence>
<feature type="domain" description="Extensin-like C-terminal" evidence="3">
    <location>
        <begin position="162"/>
        <end position="315"/>
    </location>
</feature>
<proteinExistence type="predicted"/>
<dbReference type="HOGENOM" id="CLU_043272_3_0_5"/>
<dbReference type="InterPro" id="IPR009683">
    <property type="entry name" value="Extensin-like_C"/>
</dbReference>
<name>W8S619_9RHOB</name>
<feature type="chain" id="PRO_5004915297" evidence="2">
    <location>
        <begin position="20"/>
        <end position="315"/>
    </location>
</feature>
<dbReference type="AlphaFoldDB" id="W8S619"/>
<feature type="signal peptide" evidence="2">
    <location>
        <begin position="1"/>
        <end position="19"/>
    </location>
</feature>
<dbReference type="RefSeq" id="WP_025312097.1">
    <property type="nucleotide sequence ID" value="NZ_CP004372.1"/>
</dbReference>
<dbReference type="EMBL" id="CP004372">
    <property type="protein sequence ID" value="AHM04296.1"/>
    <property type="molecule type" value="Genomic_DNA"/>
</dbReference>
<evidence type="ECO:0000256" key="2">
    <source>
        <dbReference type="SAM" id="SignalP"/>
    </source>
</evidence>
<feature type="region of interest" description="Disordered" evidence="1">
    <location>
        <begin position="120"/>
        <end position="141"/>
    </location>
</feature>
<evidence type="ECO:0000313" key="4">
    <source>
        <dbReference type="EMBL" id="AHM04296.1"/>
    </source>
</evidence>
<accession>W8S619</accession>
<keyword evidence="2" id="KW-0732">Signal</keyword>
<feature type="region of interest" description="Disordered" evidence="1">
    <location>
        <begin position="51"/>
        <end position="76"/>
    </location>
</feature>